<keyword evidence="5" id="KW-0418">Kinase</keyword>
<dbReference type="EMBL" id="SEKV01000294">
    <property type="protein sequence ID" value="TFY59649.1"/>
    <property type="molecule type" value="Genomic_DNA"/>
</dbReference>
<dbReference type="SMART" id="SM00133">
    <property type="entry name" value="S_TK_X"/>
    <property type="match status" value="1"/>
</dbReference>
<dbReference type="Gene3D" id="1.10.510.10">
    <property type="entry name" value="Transferase(Phosphotransferase) domain 1"/>
    <property type="match status" value="1"/>
</dbReference>
<evidence type="ECO:0000313" key="13">
    <source>
        <dbReference type="EMBL" id="TFY59649.1"/>
    </source>
</evidence>
<dbReference type="AlphaFoldDB" id="A0A4Y9YFI1"/>
<feature type="chain" id="PRO_5021494325" description="cAMP-dependent protein kinase" evidence="10">
    <location>
        <begin position="21"/>
        <end position="497"/>
    </location>
</feature>
<dbReference type="GO" id="GO:0005524">
    <property type="term" value="F:ATP binding"/>
    <property type="evidence" value="ECO:0007669"/>
    <property type="project" value="UniProtKB-KW"/>
</dbReference>
<dbReference type="PROSITE" id="PS50011">
    <property type="entry name" value="PROTEIN_KINASE_DOM"/>
    <property type="match status" value="1"/>
</dbReference>
<keyword evidence="9" id="KW-0812">Transmembrane</keyword>
<keyword evidence="10" id="KW-0732">Signal</keyword>
<evidence type="ECO:0000256" key="1">
    <source>
        <dbReference type="ARBA" id="ARBA00012444"/>
    </source>
</evidence>
<evidence type="ECO:0000259" key="12">
    <source>
        <dbReference type="PROSITE" id="PS51285"/>
    </source>
</evidence>
<keyword evidence="9" id="KW-0472">Membrane</keyword>
<feature type="transmembrane region" description="Helical" evidence="9">
    <location>
        <begin position="99"/>
        <end position="123"/>
    </location>
</feature>
<dbReference type="PROSITE" id="PS00108">
    <property type="entry name" value="PROTEIN_KINASE_ST"/>
    <property type="match status" value="1"/>
</dbReference>
<feature type="domain" description="Protein kinase" evidence="11">
    <location>
        <begin position="127"/>
        <end position="435"/>
    </location>
</feature>
<dbReference type="PANTHER" id="PTHR24353:SF153">
    <property type="entry name" value="CAMP-DEPENDENT PROTEIN KINASE CATALYTIC SUBUNIT 1"/>
    <property type="match status" value="1"/>
</dbReference>
<evidence type="ECO:0000256" key="9">
    <source>
        <dbReference type="SAM" id="Phobius"/>
    </source>
</evidence>
<evidence type="ECO:0000259" key="11">
    <source>
        <dbReference type="PROSITE" id="PS50011"/>
    </source>
</evidence>
<keyword evidence="2" id="KW-0723">Serine/threonine-protein kinase</keyword>
<dbReference type="InterPro" id="IPR000961">
    <property type="entry name" value="AGC-kinase_C"/>
</dbReference>
<dbReference type="GO" id="GO:0005952">
    <property type="term" value="C:cAMP-dependent protein kinase complex"/>
    <property type="evidence" value="ECO:0007669"/>
    <property type="project" value="TreeGrafter"/>
</dbReference>
<dbReference type="InterPro" id="IPR000719">
    <property type="entry name" value="Prot_kinase_dom"/>
</dbReference>
<proteinExistence type="predicted"/>
<keyword evidence="4" id="KW-0547">Nucleotide-binding</keyword>
<organism evidence="13 14">
    <name type="scientific">Rhodofomes roseus</name>
    <dbReference type="NCBI Taxonomy" id="34475"/>
    <lineage>
        <taxon>Eukaryota</taxon>
        <taxon>Fungi</taxon>
        <taxon>Dikarya</taxon>
        <taxon>Basidiomycota</taxon>
        <taxon>Agaricomycotina</taxon>
        <taxon>Agaricomycetes</taxon>
        <taxon>Polyporales</taxon>
        <taxon>Rhodofomes</taxon>
    </lineage>
</organism>
<evidence type="ECO:0000313" key="14">
    <source>
        <dbReference type="Proteomes" id="UP000298390"/>
    </source>
</evidence>
<evidence type="ECO:0000256" key="7">
    <source>
        <dbReference type="ARBA" id="ARBA00047292"/>
    </source>
</evidence>
<dbReference type="InterPro" id="IPR011009">
    <property type="entry name" value="Kinase-like_dom_sf"/>
</dbReference>
<feature type="transmembrane region" description="Helical" evidence="9">
    <location>
        <begin position="62"/>
        <end position="79"/>
    </location>
</feature>
<dbReference type="EC" id="2.7.11.11" evidence="1"/>
<accession>A0A4Y9YFI1</accession>
<name>A0A4Y9YFI1_9APHY</name>
<dbReference type="STRING" id="34475.A0A4Y9YFI1"/>
<dbReference type="FunFam" id="1.10.510.10:FF:000005">
    <property type="entry name" value="cAMP-dependent protein kinase catalytic subunit alpha"/>
    <property type="match status" value="1"/>
</dbReference>
<comment type="caution">
    <text evidence="13">The sequence shown here is derived from an EMBL/GenBank/DDBJ whole genome shotgun (WGS) entry which is preliminary data.</text>
</comment>
<keyword evidence="9" id="KW-1133">Transmembrane helix</keyword>
<dbReference type="Gene3D" id="3.30.200.20">
    <property type="entry name" value="Phosphorylase Kinase, domain 1"/>
    <property type="match status" value="1"/>
</dbReference>
<comment type="catalytic activity">
    <reaction evidence="7">
        <text>L-threonyl-[protein] + ATP = O-phospho-L-threonyl-[protein] + ADP + H(+)</text>
        <dbReference type="Rhea" id="RHEA:46608"/>
        <dbReference type="Rhea" id="RHEA-COMP:11060"/>
        <dbReference type="Rhea" id="RHEA-COMP:11605"/>
        <dbReference type="ChEBI" id="CHEBI:15378"/>
        <dbReference type="ChEBI" id="CHEBI:30013"/>
        <dbReference type="ChEBI" id="CHEBI:30616"/>
        <dbReference type="ChEBI" id="CHEBI:61977"/>
        <dbReference type="ChEBI" id="CHEBI:456216"/>
        <dbReference type="EC" id="2.7.11.11"/>
    </reaction>
</comment>
<dbReference type="PANTHER" id="PTHR24353">
    <property type="entry name" value="CYCLIC NUCLEOTIDE-DEPENDENT PROTEIN KINASE"/>
    <property type="match status" value="1"/>
</dbReference>
<evidence type="ECO:0000256" key="8">
    <source>
        <dbReference type="ARBA" id="ARBA00047454"/>
    </source>
</evidence>
<evidence type="ECO:0000256" key="5">
    <source>
        <dbReference type="ARBA" id="ARBA00022777"/>
    </source>
</evidence>
<keyword evidence="3" id="KW-0808">Transferase</keyword>
<dbReference type="SMART" id="SM00220">
    <property type="entry name" value="S_TKc"/>
    <property type="match status" value="1"/>
</dbReference>
<sequence length="497" mass="54945">MGMICGIVCVFASMVGSAVAVLLRTHLKEYRDPANGKWWLSSTVTESRWTSVPFLFAVPDAWFIWASIAFNVFFVAFCWERLVQGSSGNVRTAADMRFYIAAAAMLSALATSGVAHVLMVLWVSSPKPHTNLLATGGTASATPASPSSSYASTANTFSTNAYPYAQDYGTYQRESISTEYTSLSGYGNNSNIPKPVPGSASFPAASGGGGVPAQRDWSNREESMYVEDSIPAKFLPLRPKGSYRLSDFIMQRTLGTGSFGRVHLAQLTPQQRFPDPVAKFYAAEVALALNYLHSLDIIYRDLKPENILLNFDGHIKIADFGFARWCETTVWTLCGTPDYLAPEIIGNARYNKSVDWYALGVLTFEMLSGLPPFHEPDISPVKLYEKITVGPTCIKWPDFHPNAKDIILKLMAADPSKRYGNLRHGAGDVFAHRWFSEVDWDKLRNREIQAPYLPRINGDGDASAFERYPEIDASIHYGGFGPDPYGDQFPDFEYAAL</sequence>
<dbReference type="Proteomes" id="UP000298390">
    <property type="component" value="Unassembled WGS sequence"/>
</dbReference>
<dbReference type="GO" id="GO:0004691">
    <property type="term" value="F:cAMP-dependent protein kinase activity"/>
    <property type="evidence" value="ECO:0007669"/>
    <property type="project" value="UniProtKB-EC"/>
</dbReference>
<dbReference type="SUPFAM" id="SSF56112">
    <property type="entry name" value="Protein kinase-like (PK-like)"/>
    <property type="match status" value="1"/>
</dbReference>
<evidence type="ECO:0000256" key="4">
    <source>
        <dbReference type="ARBA" id="ARBA00022741"/>
    </source>
</evidence>
<keyword evidence="6" id="KW-0067">ATP-binding</keyword>
<dbReference type="PROSITE" id="PS51285">
    <property type="entry name" value="AGC_KINASE_CTER"/>
    <property type="match status" value="1"/>
</dbReference>
<feature type="signal peptide" evidence="10">
    <location>
        <begin position="1"/>
        <end position="20"/>
    </location>
</feature>
<reference evidence="13 14" key="1">
    <citation type="submission" date="2019-01" db="EMBL/GenBank/DDBJ databases">
        <title>Genome sequencing of the rare red list fungi Fomitopsis rosea.</title>
        <authorList>
            <person name="Buettner E."/>
            <person name="Kellner H."/>
        </authorList>
    </citation>
    <scope>NUCLEOTIDE SEQUENCE [LARGE SCALE GENOMIC DNA]</scope>
    <source>
        <strain evidence="13 14">DSM 105464</strain>
    </source>
</reference>
<evidence type="ECO:0000256" key="6">
    <source>
        <dbReference type="ARBA" id="ARBA00022840"/>
    </source>
</evidence>
<gene>
    <name evidence="13" type="ORF">EVJ58_g5653</name>
</gene>
<protein>
    <recommendedName>
        <fullName evidence="1">cAMP-dependent protein kinase</fullName>
        <ecNumber evidence="1">2.7.11.11</ecNumber>
    </recommendedName>
</protein>
<comment type="catalytic activity">
    <reaction evidence="8">
        <text>L-seryl-[protein] + ATP = O-phospho-L-seryl-[protein] + ADP + H(+)</text>
        <dbReference type="Rhea" id="RHEA:17989"/>
        <dbReference type="Rhea" id="RHEA-COMP:9863"/>
        <dbReference type="Rhea" id="RHEA-COMP:11604"/>
        <dbReference type="ChEBI" id="CHEBI:15378"/>
        <dbReference type="ChEBI" id="CHEBI:29999"/>
        <dbReference type="ChEBI" id="CHEBI:30616"/>
        <dbReference type="ChEBI" id="CHEBI:83421"/>
        <dbReference type="ChEBI" id="CHEBI:456216"/>
        <dbReference type="EC" id="2.7.11.11"/>
    </reaction>
</comment>
<evidence type="ECO:0000256" key="10">
    <source>
        <dbReference type="SAM" id="SignalP"/>
    </source>
</evidence>
<feature type="domain" description="AGC-kinase C-terminal" evidence="12">
    <location>
        <begin position="436"/>
        <end position="497"/>
    </location>
</feature>
<dbReference type="Pfam" id="PF00069">
    <property type="entry name" value="Pkinase"/>
    <property type="match status" value="1"/>
</dbReference>
<dbReference type="GO" id="GO:0005634">
    <property type="term" value="C:nucleus"/>
    <property type="evidence" value="ECO:0007669"/>
    <property type="project" value="TreeGrafter"/>
</dbReference>
<evidence type="ECO:0000256" key="3">
    <source>
        <dbReference type="ARBA" id="ARBA00022679"/>
    </source>
</evidence>
<dbReference type="GO" id="GO:0005829">
    <property type="term" value="C:cytosol"/>
    <property type="evidence" value="ECO:0007669"/>
    <property type="project" value="TreeGrafter"/>
</dbReference>
<evidence type="ECO:0000256" key="2">
    <source>
        <dbReference type="ARBA" id="ARBA00022527"/>
    </source>
</evidence>
<dbReference type="InterPro" id="IPR008271">
    <property type="entry name" value="Ser/Thr_kinase_AS"/>
</dbReference>